<keyword evidence="1" id="KW-1133">Transmembrane helix</keyword>
<comment type="caution">
    <text evidence="2">The sequence shown here is derived from an EMBL/GenBank/DDBJ whole genome shotgun (WGS) entry which is preliminary data.</text>
</comment>
<dbReference type="EMBL" id="QGKX02002183">
    <property type="protein sequence ID" value="KAF3487246.1"/>
    <property type="molecule type" value="Genomic_DNA"/>
</dbReference>
<organism evidence="2 3">
    <name type="scientific">Brassica cretica</name>
    <name type="common">Mustard</name>
    <dbReference type="NCBI Taxonomy" id="69181"/>
    <lineage>
        <taxon>Eukaryota</taxon>
        <taxon>Viridiplantae</taxon>
        <taxon>Streptophyta</taxon>
        <taxon>Embryophyta</taxon>
        <taxon>Tracheophyta</taxon>
        <taxon>Spermatophyta</taxon>
        <taxon>Magnoliopsida</taxon>
        <taxon>eudicotyledons</taxon>
        <taxon>Gunneridae</taxon>
        <taxon>Pentapetalae</taxon>
        <taxon>rosids</taxon>
        <taxon>malvids</taxon>
        <taxon>Brassicales</taxon>
        <taxon>Brassicaceae</taxon>
        <taxon>Brassiceae</taxon>
        <taxon>Brassica</taxon>
    </lineage>
</organism>
<feature type="transmembrane region" description="Helical" evidence="1">
    <location>
        <begin position="18"/>
        <end position="39"/>
    </location>
</feature>
<proteinExistence type="predicted"/>
<evidence type="ECO:0000256" key="1">
    <source>
        <dbReference type="SAM" id="Phobius"/>
    </source>
</evidence>
<dbReference type="AlphaFoldDB" id="A0A8S9MVM9"/>
<keyword evidence="1" id="KW-0812">Transmembrane</keyword>
<reference evidence="2" key="1">
    <citation type="submission" date="2019-12" db="EMBL/GenBank/DDBJ databases">
        <title>Genome sequencing and annotation of Brassica cretica.</title>
        <authorList>
            <person name="Studholme D.J."/>
            <person name="Sarris P."/>
        </authorList>
    </citation>
    <scope>NUCLEOTIDE SEQUENCE</scope>
    <source>
        <strain evidence="2">PFS-109/04</strain>
        <tissue evidence="2">Leaf</tissue>
    </source>
</reference>
<dbReference type="Proteomes" id="UP000712600">
    <property type="component" value="Unassembled WGS sequence"/>
</dbReference>
<keyword evidence="1" id="KW-0472">Membrane</keyword>
<accession>A0A8S9MVM9</accession>
<sequence length="113" mass="12537">MLGAASPWVGTNSKTVPWFADFVSSPLPSMFSHLAAAFITARISGDSPFRYIRLWFLGPYLPFSLFKFVYLVSLLPLACVFLLHGDFSLLVIILPLACFLGLVLAKIFYGKVM</sequence>
<gene>
    <name evidence="2" type="ORF">F2Q69_00055190</name>
</gene>
<evidence type="ECO:0000313" key="3">
    <source>
        <dbReference type="Proteomes" id="UP000712600"/>
    </source>
</evidence>
<protein>
    <submittedName>
        <fullName evidence="2">Uncharacterized protein</fullName>
    </submittedName>
</protein>
<feature type="transmembrane region" description="Helical" evidence="1">
    <location>
        <begin position="60"/>
        <end position="83"/>
    </location>
</feature>
<feature type="transmembrane region" description="Helical" evidence="1">
    <location>
        <begin position="89"/>
        <end position="109"/>
    </location>
</feature>
<evidence type="ECO:0000313" key="2">
    <source>
        <dbReference type="EMBL" id="KAF3487246.1"/>
    </source>
</evidence>
<name>A0A8S9MVM9_BRACR</name>